<dbReference type="SUPFAM" id="SSF53271">
    <property type="entry name" value="PRTase-like"/>
    <property type="match status" value="1"/>
</dbReference>
<evidence type="ECO:0000256" key="4">
    <source>
        <dbReference type="ARBA" id="ARBA00011738"/>
    </source>
</evidence>
<evidence type="ECO:0000256" key="5">
    <source>
        <dbReference type="ARBA" id="ARBA00011971"/>
    </source>
</evidence>
<evidence type="ECO:0000313" key="11">
    <source>
        <dbReference type="Proteomes" id="UP000320475"/>
    </source>
</evidence>
<dbReference type="InterPro" id="IPR000836">
    <property type="entry name" value="PRTase_dom"/>
</dbReference>
<comment type="function">
    <text evidence="1">Catalyzes the transfer of a ribosyl phosphate group from 5-phosphoribose 1-diphosphate to orotate, leading to the formation of orotidine monophosphate (OMP).</text>
</comment>
<dbReference type="EMBL" id="QEAM01000500">
    <property type="protein sequence ID" value="TPX39318.1"/>
    <property type="molecule type" value="Genomic_DNA"/>
</dbReference>
<keyword evidence="8" id="KW-0665">Pyrimidine biosynthesis</keyword>
<dbReference type="EC" id="2.4.2.10" evidence="5"/>
<name>A0A507CIG0_9FUNG</name>
<dbReference type="UniPathway" id="UPA00070">
    <property type="reaction ID" value="UER00119"/>
</dbReference>
<comment type="similarity">
    <text evidence="3">Belongs to the purine/pyrimidine phosphoribosyltransferase family. PyrE subfamily.</text>
</comment>
<dbReference type="NCBIfam" id="TIGR00336">
    <property type="entry name" value="pyrE"/>
    <property type="match status" value="1"/>
</dbReference>
<dbReference type="HAMAP" id="MF_01208">
    <property type="entry name" value="PyrE"/>
    <property type="match status" value="1"/>
</dbReference>
<dbReference type="GO" id="GO:0004588">
    <property type="term" value="F:orotate phosphoribosyltransferase activity"/>
    <property type="evidence" value="ECO:0007669"/>
    <property type="project" value="UniProtKB-EC"/>
</dbReference>
<evidence type="ECO:0000256" key="1">
    <source>
        <dbReference type="ARBA" id="ARBA00003769"/>
    </source>
</evidence>
<dbReference type="GO" id="GO:0006207">
    <property type="term" value="P:'de novo' pyrimidine nucleobase biosynthetic process"/>
    <property type="evidence" value="ECO:0007669"/>
    <property type="project" value="TreeGrafter"/>
</dbReference>
<evidence type="ECO:0000256" key="2">
    <source>
        <dbReference type="ARBA" id="ARBA00004889"/>
    </source>
</evidence>
<dbReference type="InterPro" id="IPR029057">
    <property type="entry name" value="PRTase-like"/>
</dbReference>
<comment type="caution">
    <text evidence="10">The sequence shown here is derived from an EMBL/GenBank/DDBJ whole genome shotgun (WGS) entry which is preliminary data.</text>
</comment>
<comment type="subunit">
    <text evidence="4">Homodimer.</text>
</comment>
<sequence>MGNFSTGQALAQLGHYYASTLMDNTVEYDIIFGPAYKGIPLATTTAVSLSRDFQRDVPYAFNRKEAKDHGEGGTIVGAAMKGTRVVVVDDVITAGTAIRECREIIQAQGATLVGIVVAIDRQERGGTEGAMSAIQQVQQDFGVPVLAIVTLSDVIQYLEKHGGGADGEMGKYLDGIKAYRSQYGVV</sequence>
<evidence type="ECO:0000256" key="3">
    <source>
        <dbReference type="ARBA" id="ARBA00006340"/>
    </source>
</evidence>
<evidence type="ECO:0000256" key="7">
    <source>
        <dbReference type="ARBA" id="ARBA00022679"/>
    </source>
</evidence>
<dbReference type="GO" id="GO:0044205">
    <property type="term" value="P:'de novo' UMP biosynthetic process"/>
    <property type="evidence" value="ECO:0007669"/>
    <property type="project" value="UniProtKB-UniPathway"/>
</dbReference>
<proteinExistence type="inferred from homology"/>
<dbReference type="Pfam" id="PF00156">
    <property type="entry name" value="Pribosyltran"/>
    <property type="match status" value="1"/>
</dbReference>
<feature type="domain" description="Phosphoribosyltransferase" evidence="9">
    <location>
        <begin position="16"/>
        <end position="125"/>
    </location>
</feature>
<gene>
    <name evidence="10" type="ORF">SeLEV6574_g07304</name>
</gene>
<dbReference type="CDD" id="cd06223">
    <property type="entry name" value="PRTases_typeI"/>
    <property type="match status" value="1"/>
</dbReference>
<keyword evidence="6 10" id="KW-0328">Glycosyltransferase</keyword>
<accession>A0A507CIG0</accession>
<keyword evidence="7 10" id="KW-0808">Transferase</keyword>
<dbReference type="InterPro" id="IPR004467">
    <property type="entry name" value="Or_phspho_trans_dom"/>
</dbReference>
<dbReference type="Gene3D" id="3.40.50.2020">
    <property type="match status" value="1"/>
</dbReference>
<comment type="pathway">
    <text evidence="2">Pyrimidine metabolism; UMP biosynthesis via de novo pathway; UMP from orotate: step 1/2.</text>
</comment>
<dbReference type="Proteomes" id="UP000320475">
    <property type="component" value="Unassembled WGS sequence"/>
</dbReference>
<reference evidence="10 11" key="1">
    <citation type="journal article" date="2019" name="Sci. Rep.">
        <title>Comparative genomics of chytrid fungi reveal insights into the obligate biotrophic and pathogenic lifestyle of Synchytrium endobioticum.</title>
        <authorList>
            <person name="van de Vossenberg B.T.L.H."/>
            <person name="Warris S."/>
            <person name="Nguyen H.D.T."/>
            <person name="van Gent-Pelzer M.P.E."/>
            <person name="Joly D.L."/>
            <person name="van de Geest H.C."/>
            <person name="Bonants P.J.M."/>
            <person name="Smith D.S."/>
            <person name="Levesque C.A."/>
            <person name="van der Lee T.A.J."/>
        </authorList>
    </citation>
    <scope>NUCLEOTIDE SEQUENCE [LARGE SCALE GENOMIC DNA]</scope>
    <source>
        <strain evidence="10 11">LEV6574</strain>
    </source>
</reference>
<evidence type="ECO:0000259" key="9">
    <source>
        <dbReference type="Pfam" id="PF00156"/>
    </source>
</evidence>
<protein>
    <recommendedName>
        <fullName evidence="5">orotate phosphoribosyltransferase</fullName>
        <ecNumber evidence="5">2.4.2.10</ecNumber>
    </recommendedName>
</protein>
<organism evidence="10 11">
    <name type="scientific">Synchytrium endobioticum</name>
    <dbReference type="NCBI Taxonomy" id="286115"/>
    <lineage>
        <taxon>Eukaryota</taxon>
        <taxon>Fungi</taxon>
        <taxon>Fungi incertae sedis</taxon>
        <taxon>Chytridiomycota</taxon>
        <taxon>Chytridiomycota incertae sedis</taxon>
        <taxon>Chytridiomycetes</taxon>
        <taxon>Synchytriales</taxon>
        <taxon>Synchytriaceae</taxon>
        <taxon>Synchytrium</taxon>
    </lineage>
</organism>
<dbReference type="GO" id="GO:0046132">
    <property type="term" value="P:pyrimidine ribonucleoside biosynthetic process"/>
    <property type="evidence" value="ECO:0007669"/>
    <property type="project" value="TreeGrafter"/>
</dbReference>
<dbReference type="AlphaFoldDB" id="A0A507CIG0"/>
<dbReference type="InterPro" id="IPR023031">
    <property type="entry name" value="OPRT"/>
</dbReference>
<dbReference type="GO" id="GO:0005737">
    <property type="term" value="C:cytoplasm"/>
    <property type="evidence" value="ECO:0007669"/>
    <property type="project" value="TreeGrafter"/>
</dbReference>
<evidence type="ECO:0000256" key="8">
    <source>
        <dbReference type="ARBA" id="ARBA00022975"/>
    </source>
</evidence>
<dbReference type="PANTHER" id="PTHR46683:SF1">
    <property type="entry name" value="OROTATE PHOSPHORIBOSYLTRANSFERASE 1-RELATED"/>
    <property type="match status" value="1"/>
</dbReference>
<evidence type="ECO:0000313" key="10">
    <source>
        <dbReference type="EMBL" id="TPX39318.1"/>
    </source>
</evidence>
<evidence type="ECO:0000256" key="6">
    <source>
        <dbReference type="ARBA" id="ARBA00022676"/>
    </source>
</evidence>
<dbReference type="PANTHER" id="PTHR46683">
    <property type="entry name" value="OROTATE PHOSPHORIBOSYLTRANSFERASE 1-RELATED"/>
    <property type="match status" value="1"/>
</dbReference>
<dbReference type="OrthoDB" id="5553476at2759"/>